<dbReference type="EMBL" id="FXTM01000025">
    <property type="protein sequence ID" value="SMO74603.1"/>
    <property type="molecule type" value="Genomic_DNA"/>
</dbReference>
<reference evidence="4 5" key="1">
    <citation type="submission" date="2017-05" db="EMBL/GenBank/DDBJ databases">
        <authorList>
            <person name="Varghese N."/>
            <person name="Submissions S."/>
        </authorList>
    </citation>
    <scope>NUCLEOTIDE SEQUENCE [LARGE SCALE GENOMIC DNA]</scope>
    <source>
        <strain evidence="4 5">DSM 16304</strain>
    </source>
</reference>
<dbReference type="Proteomes" id="UP000317315">
    <property type="component" value="Unassembled WGS sequence"/>
</dbReference>
<evidence type="ECO:0000259" key="3">
    <source>
        <dbReference type="Pfam" id="PF10145"/>
    </source>
</evidence>
<dbReference type="Pfam" id="PF10145">
    <property type="entry name" value="PhageMin_Tail"/>
    <property type="match status" value="1"/>
</dbReference>
<feature type="domain" description="Phage tail tape measure protein" evidence="3">
    <location>
        <begin position="139"/>
        <end position="335"/>
    </location>
</feature>
<evidence type="ECO:0000256" key="2">
    <source>
        <dbReference type="SAM" id="MobiDB-lite"/>
    </source>
</evidence>
<accession>A0A521DS78</accession>
<dbReference type="AlphaFoldDB" id="A0A521DS78"/>
<name>A0A521DS78_9BACT</name>
<dbReference type="OrthoDB" id="9780715at2"/>
<dbReference type="PANTHER" id="PTHR37813:SF1">
    <property type="entry name" value="FELS-2 PROPHAGE PROTEIN"/>
    <property type="match status" value="1"/>
</dbReference>
<keyword evidence="5" id="KW-1185">Reference proteome</keyword>
<organism evidence="4 5">
    <name type="scientific">Balnearium lithotrophicum</name>
    <dbReference type="NCBI Taxonomy" id="223788"/>
    <lineage>
        <taxon>Bacteria</taxon>
        <taxon>Pseudomonadati</taxon>
        <taxon>Aquificota</taxon>
        <taxon>Aquificia</taxon>
        <taxon>Desulfurobacteriales</taxon>
        <taxon>Desulfurobacteriaceae</taxon>
        <taxon>Balnearium</taxon>
    </lineage>
</organism>
<protein>
    <submittedName>
        <fullName evidence="4">Phage tail tape measure protein, TP901 family, core region</fullName>
    </submittedName>
</protein>
<evidence type="ECO:0000313" key="5">
    <source>
        <dbReference type="Proteomes" id="UP000317315"/>
    </source>
</evidence>
<proteinExistence type="predicted"/>
<feature type="region of interest" description="Disordered" evidence="2">
    <location>
        <begin position="821"/>
        <end position="842"/>
    </location>
</feature>
<dbReference type="InterPro" id="IPR010090">
    <property type="entry name" value="Phage_tape_meas"/>
</dbReference>
<dbReference type="RefSeq" id="WP_142936105.1">
    <property type="nucleotide sequence ID" value="NZ_FXTM01000025.1"/>
</dbReference>
<feature type="compositionally biased region" description="Basic and acidic residues" evidence="2">
    <location>
        <begin position="821"/>
        <end position="830"/>
    </location>
</feature>
<gene>
    <name evidence="4" type="ORF">SAMN06269117_12511</name>
</gene>
<dbReference type="NCBIfam" id="TIGR01760">
    <property type="entry name" value="tape_meas_TP901"/>
    <property type="match status" value="1"/>
</dbReference>
<evidence type="ECO:0000256" key="1">
    <source>
        <dbReference type="ARBA" id="ARBA00022612"/>
    </source>
</evidence>
<evidence type="ECO:0000313" key="4">
    <source>
        <dbReference type="EMBL" id="SMO74603.1"/>
    </source>
</evidence>
<keyword evidence="1" id="KW-1188">Viral release from host cell</keyword>
<dbReference type="PANTHER" id="PTHR37813">
    <property type="entry name" value="FELS-2 PROPHAGE PROTEIN"/>
    <property type="match status" value="1"/>
</dbReference>
<sequence length="842" mass="90700">MLELAIALTLYGDNFLRNIGKASKGVEELKAVTSSLKNEDSINSLTRQIKKTTEETKKAEKEFYSLSSILYKTFNPKNLNDFSEKLEDITLKAGAIGGAITLGLRSVVVDAVEFEKGIAEASTLTKENFEKFKKLYSNQLLEISNELGQSKLAVTKAFYDAISSGFDPKKALEIIKVAGESAVAGVSDISTANNTLITVMKAWGLNLNQASDYIFKTIAKGRTTFEEIARDIGGVASTVAAAGIKFKEFSAVVAAATAKGLDTGQTMTSIRDIVNSLIAPTSQAQKAFQQLGITINKETLKQKGLVGTLKEITDAMREAGLTEADQAQMLSEIFGSVEAQKVVNMFVADPDTFVKTLKEFQNVGGETEEAFKKMSQSTAFAFSRLSQAVSSVKISLGALFLPVVKTGADVLSSFAVTVKDLVDNHKTLASIMGWGAGAFGLLATTTAGLAAATAFSAKALSLAVEGFKFYTSAGRTLFEVLKLGIPIVRAFSASLLTNPIFLAASAVALAGFLIYKNWGHLKSFFSDVFKAVKGFLGGIGDLFGKASKIGSDILTAFEGLGKGITKILSKIVVFGKDAFAFLAKAIISYSPYGIVIKEWQKVFKFLSSINLFNAGSKIISTLIEGIKSKFGEVVGTVKDVLSKVRNLLPFSPAKEGPLSDLHKTGIRFVETIAEGIKGDSLISRVSSLAKNLWEIISETPKHVLTIPTTIKELTQPVKLVFSELPKISLPEIVQTVKTAFEIPKLTSAFSLSLAPLISVPGISAASQYPVSHYLSNVQSTQTHSVQSTTHYHINITVNGKVSEEDGVKIAKMVRREIEKYEREKQRKEAKTNYGIGNSYDRS</sequence>